<protein>
    <submittedName>
        <fullName evidence="1">Uncharacterized protein</fullName>
    </submittedName>
</protein>
<name>A0ABW9ARV0_9BURK</name>
<comment type="caution">
    <text evidence="1">The sequence shown here is derived from an EMBL/GenBank/DDBJ whole genome shotgun (WGS) entry which is preliminary data.</text>
</comment>
<reference evidence="1 2" key="1">
    <citation type="journal article" date="2024" name="Chem. Sci.">
        <title>Discovery of megapolipeptins by genome mining of a Burkholderiales bacteria collection.</title>
        <authorList>
            <person name="Paulo B.S."/>
            <person name="Recchia M.J.J."/>
            <person name="Lee S."/>
            <person name="Fergusson C.H."/>
            <person name="Romanowski S.B."/>
            <person name="Hernandez A."/>
            <person name="Krull N."/>
            <person name="Liu D.Y."/>
            <person name="Cavanagh H."/>
            <person name="Bos A."/>
            <person name="Gray C.A."/>
            <person name="Murphy B.T."/>
            <person name="Linington R.G."/>
            <person name="Eustaquio A.S."/>
        </authorList>
    </citation>
    <scope>NUCLEOTIDE SEQUENCE [LARGE SCALE GENOMIC DNA]</scope>
    <source>
        <strain evidence="1 2">RL17-350-BIC-A</strain>
    </source>
</reference>
<dbReference type="Proteomes" id="UP001629230">
    <property type="component" value="Unassembled WGS sequence"/>
</dbReference>
<dbReference type="EMBL" id="JAQQEZ010000010">
    <property type="protein sequence ID" value="MFM0002756.1"/>
    <property type="molecule type" value="Genomic_DNA"/>
</dbReference>
<evidence type="ECO:0000313" key="1">
    <source>
        <dbReference type="EMBL" id="MFM0002756.1"/>
    </source>
</evidence>
<dbReference type="RefSeq" id="WP_408178023.1">
    <property type="nucleotide sequence ID" value="NZ_JAQQEZ010000010.1"/>
</dbReference>
<proteinExistence type="predicted"/>
<gene>
    <name evidence="1" type="ORF">PQR57_17180</name>
</gene>
<keyword evidence="2" id="KW-1185">Reference proteome</keyword>
<evidence type="ECO:0000313" key="2">
    <source>
        <dbReference type="Proteomes" id="UP001629230"/>
    </source>
</evidence>
<sequence length="83" mass="9028">MDNRLTTYGSALRAGHDLSTCALEGFQRLEKLLKAIERFAGLAGASDLATLAKEGALVADSYANLADCDAEEFRNRAKEIRHD</sequence>
<accession>A0ABW9ARV0</accession>
<organism evidence="1 2">
    <name type="scientific">Paraburkholderia dipogonis</name>
    <dbReference type="NCBI Taxonomy" id="1211383"/>
    <lineage>
        <taxon>Bacteria</taxon>
        <taxon>Pseudomonadati</taxon>
        <taxon>Pseudomonadota</taxon>
        <taxon>Betaproteobacteria</taxon>
        <taxon>Burkholderiales</taxon>
        <taxon>Burkholderiaceae</taxon>
        <taxon>Paraburkholderia</taxon>
    </lineage>
</organism>